<dbReference type="InterPro" id="IPR044004">
    <property type="entry name" value="TSP1_spondin_dom"/>
</dbReference>
<proteinExistence type="predicted"/>
<dbReference type="PANTHER" id="PTHR11311">
    <property type="entry name" value="SPONDIN"/>
    <property type="match status" value="1"/>
</dbReference>
<dbReference type="Pfam" id="PF19028">
    <property type="entry name" value="TSP1_spondin"/>
    <property type="match status" value="1"/>
</dbReference>
<name>A0A034V8Q7_BACDO</name>
<evidence type="ECO:0000256" key="4">
    <source>
        <dbReference type="SAM" id="MobiDB-lite"/>
    </source>
</evidence>
<feature type="domain" description="Spondin-like TSP1" evidence="5">
    <location>
        <begin position="56"/>
        <end position="108"/>
    </location>
</feature>
<dbReference type="AlphaFoldDB" id="A0A034V8Q7"/>
<dbReference type="SMART" id="SM00209">
    <property type="entry name" value="TSP1"/>
    <property type="match status" value="1"/>
</dbReference>
<evidence type="ECO:0000259" key="5">
    <source>
        <dbReference type="Pfam" id="PF19028"/>
    </source>
</evidence>
<dbReference type="SUPFAM" id="SSF82895">
    <property type="entry name" value="TSP-1 type 1 repeat"/>
    <property type="match status" value="1"/>
</dbReference>
<dbReference type="GO" id="GO:0031012">
    <property type="term" value="C:extracellular matrix"/>
    <property type="evidence" value="ECO:0007669"/>
    <property type="project" value="TreeGrafter"/>
</dbReference>
<feature type="region of interest" description="Disordered" evidence="4">
    <location>
        <begin position="24"/>
        <end position="46"/>
    </location>
</feature>
<keyword evidence="1" id="KW-0732">Signal</keyword>
<evidence type="ECO:0000256" key="3">
    <source>
        <dbReference type="ARBA" id="ARBA00023180"/>
    </source>
</evidence>
<keyword evidence="3" id="KW-0325">Glycoprotein</keyword>
<evidence type="ECO:0000256" key="2">
    <source>
        <dbReference type="ARBA" id="ARBA00023157"/>
    </source>
</evidence>
<evidence type="ECO:0000256" key="1">
    <source>
        <dbReference type="ARBA" id="ARBA00022729"/>
    </source>
</evidence>
<dbReference type="PROSITE" id="PS50092">
    <property type="entry name" value="TSP1"/>
    <property type="match status" value="1"/>
</dbReference>
<accession>A0A034V8Q7</accession>
<dbReference type="InterPro" id="IPR036383">
    <property type="entry name" value="TSP1_rpt_sf"/>
</dbReference>
<sequence>MYIHIYISTLVYIHVIFQIPLRKPSESAETTNSRSTTANRAQTSTYQSPEFQTVDCIMSEWSNWSECSVSCGTGYSNRSRYVITEPRNGGQPCPKRKVKVRSCVMADC</sequence>
<dbReference type="EMBL" id="GAKP01021012">
    <property type="protein sequence ID" value="JAC37940.1"/>
    <property type="molecule type" value="Transcribed_RNA"/>
</dbReference>
<dbReference type="GO" id="GO:0007155">
    <property type="term" value="P:cell adhesion"/>
    <property type="evidence" value="ECO:0007669"/>
    <property type="project" value="TreeGrafter"/>
</dbReference>
<reference evidence="6" key="1">
    <citation type="journal article" date="2014" name="BMC Genomics">
        <title>Characterizing the developmental transcriptome of the oriental fruit fly, Bactrocera dorsalis (Diptera: Tephritidae) through comparative genomic analysis with Drosophila melanogaster utilizing modENCODE datasets.</title>
        <authorList>
            <person name="Geib S.M."/>
            <person name="Calla B."/>
            <person name="Hall B."/>
            <person name="Hou S."/>
            <person name="Manoukis N.C."/>
        </authorList>
    </citation>
    <scope>NUCLEOTIDE SEQUENCE</scope>
    <source>
        <strain evidence="6">Punador</strain>
    </source>
</reference>
<evidence type="ECO:0000313" key="6">
    <source>
        <dbReference type="EMBL" id="JAC37938.1"/>
    </source>
</evidence>
<dbReference type="InterPro" id="IPR000884">
    <property type="entry name" value="TSP1_rpt"/>
</dbReference>
<dbReference type="PANTHER" id="PTHR11311:SF23">
    <property type="entry name" value="SPONDIN-1"/>
    <property type="match status" value="1"/>
</dbReference>
<keyword evidence="2" id="KW-1015">Disulfide bond</keyword>
<dbReference type="EMBL" id="GAKP01021016">
    <property type="protein sequence ID" value="JAC37936.1"/>
    <property type="molecule type" value="Transcribed_RNA"/>
</dbReference>
<organism evidence="6">
    <name type="scientific">Bactrocera dorsalis</name>
    <name type="common">Oriental fruit fly</name>
    <name type="synonym">Dacus dorsalis</name>
    <dbReference type="NCBI Taxonomy" id="27457"/>
    <lineage>
        <taxon>Eukaryota</taxon>
        <taxon>Metazoa</taxon>
        <taxon>Ecdysozoa</taxon>
        <taxon>Arthropoda</taxon>
        <taxon>Hexapoda</taxon>
        <taxon>Insecta</taxon>
        <taxon>Pterygota</taxon>
        <taxon>Neoptera</taxon>
        <taxon>Endopterygota</taxon>
        <taxon>Diptera</taxon>
        <taxon>Brachycera</taxon>
        <taxon>Muscomorpha</taxon>
        <taxon>Tephritoidea</taxon>
        <taxon>Tephritidae</taxon>
        <taxon>Bactrocera</taxon>
        <taxon>Bactrocera</taxon>
    </lineage>
</organism>
<dbReference type="FunFam" id="2.20.100.10:FF:000026">
    <property type="entry name" value="Spondin 1"/>
    <property type="match status" value="1"/>
</dbReference>
<dbReference type="OrthoDB" id="347314at2759"/>
<dbReference type="InterPro" id="IPR051418">
    <property type="entry name" value="Spondin/Thrombospondin_T1"/>
</dbReference>
<dbReference type="Gene3D" id="2.20.100.10">
    <property type="entry name" value="Thrombospondin type-1 (TSP1) repeat"/>
    <property type="match status" value="1"/>
</dbReference>
<gene>
    <name evidence="6" type="primary">SPON1</name>
</gene>
<feature type="compositionally biased region" description="Polar residues" evidence="4">
    <location>
        <begin position="27"/>
        <end position="46"/>
    </location>
</feature>
<protein>
    <submittedName>
        <fullName evidence="6">Spondin-1</fullName>
    </submittedName>
</protein>
<dbReference type="EMBL" id="GAKP01021014">
    <property type="protein sequence ID" value="JAC37938.1"/>
    <property type="molecule type" value="Transcribed_RNA"/>
</dbReference>